<reference evidence="2" key="1">
    <citation type="submission" date="2022-07" db="EMBL/GenBank/DDBJ databases">
        <title>Genome Sequence of Leucocoprinus birnbaumii.</title>
        <authorList>
            <person name="Buettner E."/>
        </authorList>
    </citation>
    <scope>NUCLEOTIDE SEQUENCE</scope>
    <source>
        <strain evidence="2">VT141</strain>
    </source>
</reference>
<evidence type="ECO:0000313" key="2">
    <source>
        <dbReference type="EMBL" id="KAJ3562020.1"/>
    </source>
</evidence>
<comment type="caution">
    <text evidence="2">The sequence shown here is derived from an EMBL/GenBank/DDBJ whole genome shotgun (WGS) entry which is preliminary data.</text>
</comment>
<dbReference type="AlphaFoldDB" id="A0AAD5YQG9"/>
<gene>
    <name evidence="2" type="ORF">NP233_g9832</name>
</gene>
<evidence type="ECO:0000256" key="1">
    <source>
        <dbReference type="SAM" id="MobiDB-lite"/>
    </source>
</evidence>
<dbReference type="EMBL" id="JANIEX010000923">
    <property type="protein sequence ID" value="KAJ3562020.1"/>
    <property type="molecule type" value="Genomic_DNA"/>
</dbReference>
<sequence length="124" mass="13918">MTCSGQKSNKKAVAPTKDNPEADRAPKAATGKWDDPIIWEKNPAWTWNTINYLTNNPAFCIKLFSDSTSQAKSEGCWKVNSGTCKAQLYQQMPLAMFVDPPKLKAKYNANPTKYGKSAQQHFTW</sequence>
<accession>A0AAD5YQG9</accession>
<name>A0AAD5YQG9_9AGAR</name>
<evidence type="ECO:0000313" key="3">
    <source>
        <dbReference type="Proteomes" id="UP001213000"/>
    </source>
</evidence>
<feature type="region of interest" description="Disordered" evidence="1">
    <location>
        <begin position="1"/>
        <end position="32"/>
    </location>
</feature>
<protein>
    <submittedName>
        <fullName evidence="2">Uncharacterized protein</fullName>
    </submittedName>
</protein>
<proteinExistence type="predicted"/>
<organism evidence="2 3">
    <name type="scientific">Leucocoprinus birnbaumii</name>
    <dbReference type="NCBI Taxonomy" id="56174"/>
    <lineage>
        <taxon>Eukaryota</taxon>
        <taxon>Fungi</taxon>
        <taxon>Dikarya</taxon>
        <taxon>Basidiomycota</taxon>
        <taxon>Agaricomycotina</taxon>
        <taxon>Agaricomycetes</taxon>
        <taxon>Agaricomycetidae</taxon>
        <taxon>Agaricales</taxon>
        <taxon>Agaricineae</taxon>
        <taxon>Agaricaceae</taxon>
        <taxon>Leucocoprinus</taxon>
    </lineage>
</organism>
<dbReference type="Proteomes" id="UP001213000">
    <property type="component" value="Unassembled WGS sequence"/>
</dbReference>
<keyword evidence="3" id="KW-1185">Reference proteome</keyword>